<gene>
    <name evidence="2" type="ordered locus">Deipe_3563</name>
</gene>
<feature type="transmembrane region" description="Helical" evidence="1">
    <location>
        <begin position="150"/>
        <end position="174"/>
    </location>
</feature>
<proteinExistence type="predicted"/>
<dbReference type="STRING" id="937777.Deipe_3563"/>
<keyword evidence="1" id="KW-0812">Transmembrane</keyword>
<keyword evidence="1" id="KW-0472">Membrane</keyword>
<protein>
    <submittedName>
        <fullName evidence="2">ABC-type uncharacterized transport system, permease component</fullName>
    </submittedName>
</protein>
<evidence type="ECO:0000313" key="2">
    <source>
        <dbReference type="EMBL" id="AFZ68993.1"/>
    </source>
</evidence>
<dbReference type="AlphaFoldDB" id="L0A529"/>
<feature type="transmembrane region" description="Helical" evidence="1">
    <location>
        <begin position="200"/>
        <end position="220"/>
    </location>
</feature>
<evidence type="ECO:0000256" key="1">
    <source>
        <dbReference type="SAM" id="Phobius"/>
    </source>
</evidence>
<dbReference type="PANTHER" id="PTHR36833">
    <property type="entry name" value="SLR0610 PROTEIN-RELATED"/>
    <property type="match status" value="1"/>
</dbReference>
<keyword evidence="3" id="KW-1185">Reference proteome</keyword>
<keyword evidence="1" id="KW-1133">Transmembrane helix</keyword>
<sequence length="261" mass="28481">MRRAGRLMRLFMANSLSAQLEYRGNFFAGLLESLGQIGIGFLSLSLFFRNSSALGGWSLPEAALVLGFYMLTISFISVFLYPNLSRIAEQVRLGTMDFTALKPLDAQFHVSTRNLNAFRMGDGLIGLVVVIWALVQLGGVGVVALLAGVVLYLCALAIVYSIFLILATTAFWWVKVENITELFTGLLGAARFPASSFPGWVRAFLTFVVPITFITTVPAQAMLGRSTLTLTLVSPLIALALLAISRLFWLYALRSYTSASS</sequence>
<dbReference type="OrthoDB" id="3818833at2"/>
<dbReference type="Proteomes" id="UP000010467">
    <property type="component" value="Chromosome"/>
</dbReference>
<feature type="transmembrane region" description="Helical" evidence="1">
    <location>
        <begin position="123"/>
        <end position="144"/>
    </location>
</feature>
<dbReference type="HOGENOM" id="CLU_071040_0_0_0"/>
<dbReference type="InterPro" id="IPR010390">
    <property type="entry name" value="ABC-2_transporter-like"/>
</dbReference>
<name>L0A529_DEIPD</name>
<dbReference type="PATRIC" id="fig|937777.3.peg.3573"/>
<dbReference type="Pfam" id="PF06182">
    <property type="entry name" value="ABC2_membrane_6"/>
    <property type="match status" value="1"/>
</dbReference>
<reference evidence="3" key="1">
    <citation type="submission" date="2012-03" db="EMBL/GenBank/DDBJ databases">
        <title>Complete sequence of chromosome of Deinococcus peraridilitoris DSM 19664.</title>
        <authorList>
            <person name="Lucas S."/>
            <person name="Copeland A."/>
            <person name="Lapidus A."/>
            <person name="Glavina del Rio T."/>
            <person name="Dalin E."/>
            <person name="Tice H."/>
            <person name="Bruce D."/>
            <person name="Goodwin L."/>
            <person name="Pitluck S."/>
            <person name="Peters L."/>
            <person name="Mikhailova N."/>
            <person name="Lu M."/>
            <person name="Kyrpides N."/>
            <person name="Mavromatis K."/>
            <person name="Ivanova N."/>
            <person name="Brettin T."/>
            <person name="Detter J.C."/>
            <person name="Han C."/>
            <person name="Larimer F."/>
            <person name="Land M."/>
            <person name="Hauser L."/>
            <person name="Markowitz V."/>
            <person name="Cheng J.-F."/>
            <person name="Hugenholtz P."/>
            <person name="Woyke T."/>
            <person name="Wu D."/>
            <person name="Pukall R."/>
            <person name="Steenblock K."/>
            <person name="Brambilla E."/>
            <person name="Klenk H.-P."/>
            <person name="Eisen J.A."/>
        </authorList>
    </citation>
    <scope>NUCLEOTIDE SEQUENCE [LARGE SCALE GENOMIC DNA]</scope>
    <source>
        <strain evidence="3">DSM 19664 / LMG 22246 / CIP 109416 / KR-200</strain>
    </source>
</reference>
<organism evidence="2 3">
    <name type="scientific">Deinococcus peraridilitoris (strain DSM 19664 / LMG 22246 / CIP 109416 / KR-200)</name>
    <dbReference type="NCBI Taxonomy" id="937777"/>
    <lineage>
        <taxon>Bacteria</taxon>
        <taxon>Thermotogati</taxon>
        <taxon>Deinococcota</taxon>
        <taxon>Deinococci</taxon>
        <taxon>Deinococcales</taxon>
        <taxon>Deinococcaceae</taxon>
        <taxon>Deinococcus</taxon>
    </lineage>
</organism>
<evidence type="ECO:0000313" key="3">
    <source>
        <dbReference type="Proteomes" id="UP000010467"/>
    </source>
</evidence>
<feature type="transmembrane region" description="Helical" evidence="1">
    <location>
        <begin position="232"/>
        <end position="253"/>
    </location>
</feature>
<feature type="transmembrane region" description="Helical" evidence="1">
    <location>
        <begin position="63"/>
        <end position="82"/>
    </location>
</feature>
<dbReference type="EMBL" id="CP003382">
    <property type="protein sequence ID" value="AFZ68993.1"/>
    <property type="molecule type" value="Genomic_DNA"/>
</dbReference>
<dbReference type="eggNOG" id="COG3694">
    <property type="taxonomic scope" value="Bacteria"/>
</dbReference>
<dbReference type="KEGG" id="dpd:Deipe_3563"/>
<dbReference type="PANTHER" id="PTHR36833:SF2">
    <property type="entry name" value="SLR0610 PROTEIN"/>
    <property type="match status" value="1"/>
</dbReference>
<accession>L0A529</accession>
<feature type="transmembrane region" description="Helical" evidence="1">
    <location>
        <begin position="26"/>
        <end position="48"/>
    </location>
</feature>